<reference evidence="14" key="1">
    <citation type="journal article" date="2011" name="Nature">
        <title>A high-resolution map of human evolutionary constraint using 29 mammals.</title>
        <authorList>
            <person name="Lindblad-Toh K."/>
            <person name="Garber M."/>
            <person name="Zuk O."/>
            <person name="Lin M.F."/>
            <person name="Parker B.J."/>
            <person name="Washietl S."/>
            <person name="Kheradpour P."/>
            <person name="Ernst J."/>
            <person name="Jordan G."/>
            <person name="Mauceli E."/>
            <person name="Ward L.D."/>
            <person name="Lowe C.B."/>
            <person name="Holloway A.K."/>
            <person name="Clamp M."/>
            <person name="Gnerre S."/>
            <person name="Alfoldi J."/>
            <person name="Beal K."/>
            <person name="Chang J."/>
            <person name="Clawson H."/>
            <person name="Cuff J."/>
            <person name="Di Palma F."/>
            <person name="Fitzgerald S."/>
            <person name="Flicek P."/>
            <person name="Guttman M."/>
            <person name="Hubisz M.J."/>
            <person name="Jaffe D.B."/>
            <person name="Jungreis I."/>
            <person name="Kent W.J."/>
            <person name="Kostka D."/>
            <person name="Lara M."/>
            <person name="Martins A.L."/>
            <person name="Massingham T."/>
            <person name="Moltke I."/>
            <person name="Raney B.J."/>
            <person name="Rasmussen M.D."/>
            <person name="Robinson J."/>
            <person name="Stark A."/>
            <person name="Vilella A.J."/>
            <person name="Wen J."/>
            <person name="Xie X."/>
            <person name="Zody M.C."/>
            <person name="Baldwin J."/>
            <person name="Bloom T."/>
            <person name="Chin C.W."/>
            <person name="Heiman D."/>
            <person name="Nicol R."/>
            <person name="Nusbaum C."/>
            <person name="Young S."/>
            <person name="Wilkinson J."/>
            <person name="Worley K.C."/>
            <person name="Kovar C.L."/>
            <person name="Muzny D.M."/>
            <person name="Gibbs R.A."/>
            <person name="Cree A."/>
            <person name="Dihn H.H."/>
            <person name="Fowler G."/>
            <person name="Jhangiani S."/>
            <person name="Joshi V."/>
            <person name="Lee S."/>
            <person name="Lewis L.R."/>
            <person name="Nazareth L.V."/>
            <person name="Okwuonu G."/>
            <person name="Santibanez J."/>
            <person name="Warren W.C."/>
            <person name="Mardis E.R."/>
            <person name="Weinstock G.M."/>
            <person name="Wilson R.K."/>
            <person name="Delehaunty K."/>
            <person name="Dooling D."/>
            <person name="Fronik C."/>
            <person name="Fulton L."/>
            <person name="Fulton B."/>
            <person name="Graves T."/>
            <person name="Minx P."/>
            <person name="Sodergren E."/>
            <person name="Birney E."/>
            <person name="Margulies E.H."/>
            <person name="Herrero J."/>
            <person name="Green E.D."/>
            <person name="Haussler D."/>
            <person name="Siepel A."/>
            <person name="Goldman N."/>
            <person name="Pollard K.S."/>
            <person name="Pedersen J.S."/>
            <person name="Lander E.S."/>
            <person name="Kellis M."/>
        </authorList>
    </citation>
    <scope>NUCLEOTIDE SEQUENCE [LARGE SCALE GENOMIC DNA]</scope>
    <source>
        <strain evidence="14">2N</strain>
    </source>
</reference>
<dbReference type="SMART" id="SM00349">
    <property type="entry name" value="KRAB"/>
    <property type="match status" value="1"/>
</dbReference>
<evidence type="ECO:0000256" key="1">
    <source>
        <dbReference type="ARBA" id="ARBA00003767"/>
    </source>
</evidence>
<dbReference type="CDD" id="cd07765">
    <property type="entry name" value="KRAB_A-box"/>
    <property type="match status" value="1"/>
</dbReference>
<comment type="similarity">
    <text evidence="3">Belongs to the krueppel C2H2-type zinc-finger protein family.</text>
</comment>
<protein>
    <submittedName>
        <fullName evidence="13">Uncharacterized protein</fullName>
    </submittedName>
</protein>
<feature type="domain" description="C2H2-type" evidence="11">
    <location>
        <begin position="403"/>
        <end position="430"/>
    </location>
</feature>
<evidence type="ECO:0000256" key="7">
    <source>
        <dbReference type="ARBA" id="ARBA00022833"/>
    </source>
</evidence>
<evidence type="ECO:0000259" key="11">
    <source>
        <dbReference type="PROSITE" id="PS50157"/>
    </source>
</evidence>
<keyword evidence="4" id="KW-0479">Metal-binding</keyword>
<dbReference type="Ensembl" id="ENSCPOT00000040717.1">
    <property type="protein sequence ID" value="ENSCPOP00000024870.1"/>
    <property type="gene ID" value="ENSCPOG00000039579.1"/>
</dbReference>
<feature type="domain" description="C2H2-type" evidence="11">
    <location>
        <begin position="701"/>
        <end position="725"/>
    </location>
</feature>
<dbReference type="InterPro" id="IPR036236">
    <property type="entry name" value="Znf_C2H2_sf"/>
</dbReference>
<reference evidence="13" key="3">
    <citation type="submission" date="2025-09" db="UniProtKB">
        <authorList>
            <consortium name="Ensembl"/>
        </authorList>
    </citation>
    <scope>IDENTIFICATION</scope>
    <source>
        <strain evidence="13">2N</strain>
    </source>
</reference>
<feature type="domain" description="KRAB" evidence="12">
    <location>
        <begin position="66"/>
        <end position="137"/>
    </location>
</feature>
<dbReference type="Gene3D" id="3.30.160.60">
    <property type="entry name" value="Classic Zinc Finger"/>
    <property type="match status" value="11"/>
</dbReference>
<keyword evidence="9" id="KW-0539">Nucleus</keyword>
<keyword evidence="5" id="KW-0677">Repeat</keyword>
<gene>
    <name evidence="13" type="primary">LOC100723178</name>
</gene>
<evidence type="ECO:0000313" key="13">
    <source>
        <dbReference type="Ensembl" id="ENSCPOP00000024870.1"/>
    </source>
</evidence>
<dbReference type="FunFam" id="3.30.160.60:FF:002254">
    <property type="entry name" value="Zinc finger protein 540"/>
    <property type="match status" value="1"/>
</dbReference>
<reference evidence="13" key="2">
    <citation type="submission" date="2025-08" db="UniProtKB">
        <authorList>
            <consortium name="Ensembl"/>
        </authorList>
    </citation>
    <scope>IDENTIFICATION</scope>
    <source>
        <strain evidence="13">2N</strain>
    </source>
</reference>
<evidence type="ECO:0000256" key="3">
    <source>
        <dbReference type="ARBA" id="ARBA00006991"/>
    </source>
</evidence>
<dbReference type="EMBL" id="AAKN02032913">
    <property type="status" value="NOT_ANNOTATED_CDS"/>
    <property type="molecule type" value="Genomic_DNA"/>
</dbReference>
<feature type="domain" description="C2H2-type" evidence="11">
    <location>
        <begin position="477"/>
        <end position="504"/>
    </location>
</feature>
<accession>A0A286XHC7</accession>
<feature type="domain" description="C2H2-type" evidence="11">
    <location>
        <begin position="431"/>
        <end position="458"/>
    </location>
</feature>
<evidence type="ECO:0000256" key="5">
    <source>
        <dbReference type="ARBA" id="ARBA00022737"/>
    </source>
</evidence>
<dbReference type="FunFam" id="3.30.160.60:FF:000307">
    <property type="entry name" value="Zinc finger protein ZFP69 isoform 1"/>
    <property type="match status" value="1"/>
</dbReference>
<dbReference type="GO" id="GO:0008270">
    <property type="term" value="F:zinc ion binding"/>
    <property type="evidence" value="ECO:0007669"/>
    <property type="project" value="UniProtKB-KW"/>
</dbReference>
<dbReference type="Pfam" id="PF01352">
    <property type="entry name" value="KRAB"/>
    <property type="match status" value="1"/>
</dbReference>
<feature type="domain" description="C2H2-type" evidence="11">
    <location>
        <begin position="561"/>
        <end position="588"/>
    </location>
</feature>
<name>A0A286XHC7_CAVPO</name>
<dbReference type="Bgee" id="ENSCPOG00000039579">
    <property type="expression patterns" value="Expressed in cerebellum and 13 other cell types or tissues"/>
</dbReference>
<dbReference type="SUPFAM" id="SSF109640">
    <property type="entry name" value="KRAB domain (Kruppel-associated box)"/>
    <property type="match status" value="1"/>
</dbReference>
<keyword evidence="7" id="KW-0862">Zinc</keyword>
<dbReference type="InterPro" id="IPR036051">
    <property type="entry name" value="KRAB_dom_sf"/>
</dbReference>
<dbReference type="Pfam" id="PF13465">
    <property type="entry name" value="zf-H2C2_2"/>
    <property type="match status" value="1"/>
</dbReference>
<dbReference type="PROSITE" id="PS50157">
    <property type="entry name" value="ZINC_FINGER_C2H2_2"/>
    <property type="match status" value="11"/>
</dbReference>
<comment type="subcellular location">
    <subcellularLocation>
        <location evidence="2">Nucleus</location>
    </subcellularLocation>
</comment>
<feature type="domain" description="C2H2-type" evidence="11">
    <location>
        <begin position="617"/>
        <end position="644"/>
    </location>
</feature>
<proteinExistence type="inferred from homology"/>
<dbReference type="InterPro" id="IPR001909">
    <property type="entry name" value="KRAB"/>
</dbReference>
<dbReference type="FunFam" id="3.30.160.60:FF:001270">
    <property type="entry name" value="zinc finger protein 583 isoform X1"/>
    <property type="match status" value="2"/>
</dbReference>
<feature type="domain" description="C2H2-type" evidence="11">
    <location>
        <begin position="589"/>
        <end position="616"/>
    </location>
</feature>
<evidence type="ECO:0000256" key="2">
    <source>
        <dbReference type="ARBA" id="ARBA00004123"/>
    </source>
</evidence>
<dbReference type="GO" id="GO:0006355">
    <property type="term" value="P:regulation of DNA-templated transcription"/>
    <property type="evidence" value="ECO:0007669"/>
    <property type="project" value="InterPro"/>
</dbReference>
<dbReference type="SMART" id="SM00355">
    <property type="entry name" value="ZnF_C2H2"/>
    <property type="match status" value="10"/>
</dbReference>
<feature type="domain" description="C2H2-type" evidence="11">
    <location>
        <begin position="505"/>
        <end position="532"/>
    </location>
</feature>
<dbReference type="InterPro" id="IPR050826">
    <property type="entry name" value="Krueppel_C2H2_ZnFinger"/>
</dbReference>
<dbReference type="AlphaFoldDB" id="A0A286XHC7"/>
<dbReference type="SUPFAM" id="SSF57667">
    <property type="entry name" value="beta-beta-alpha zinc fingers"/>
    <property type="match status" value="7"/>
</dbReference>
<dbReference type="FunFam" id="3.30.160.60:FF:000638">
    <property type="entry name" value="Zinc finger protein 184"/>
    <property type="match status" value="1"/>
</dbReference>
<dbReference type="FunFam" id="3.30.160.60:FF:000016">
    <property type="entry name" value="zinc finger protein 37 homolog"/>
    <property type="match status" value="1"/>
</dbReference>
<dbReference type="FunFam" id="3.30.160.60:FF:000176">
    <property type="entry name" value="zinc finger protein 70"/>
    <property type="match status" value="1"/>
</dbReference>
<keyword evidence="8" id="KW-0238">DNA-binding</keyword>
<evidence type="ECO:0000256" key="10">
    <source>
        <dbReference type="PROSITE-ProRule" id="PRU00042"/>
    </source>
</evidence>
<feature type="domain" description="C2H2-type" evidence="11">
    <location>
        <begin position="673"/>
        <end position="700"/>
    </location>
</feature>
<evidence type="ECO:0000256" key="6">
    <source>
        <dbReference type="ARBA" id="ARBA00022771"/>
    </source>
</evidence>
<dbReference type="FunFam" id="3.30.160.60:FF:000737">
    <property type="entry name" value="Zinc finger protein 565"/>
    <property type="match status" value="1"/>
</dbReference>
<keyword evidence="6 10" id="KW-0863">Zinc-finger</keyword>
<evidence type="ECO:0000256" key="8">
    <source>
        <dbReference type="ARBA" id="ARBA00023125"/>
    </source>
</evidence>
<dbReference type="GO" id="GO:0005634">
    <property type="term" value="C:nucleus"/>
    <property type="evidence" value="ECO:0007669"/>
    <property type="project" value="UniProtKB-SubCell"/>
</dbReference>
<dbReference type="Proteomes" id="UP000005447">
    <property type="component" value="Unassembled WGS sequence"/>
</dbReference>
<feature type="domain" description="C2H2-type" evidence="11">
    <location>
        <begin position="645"/>
        <end position="672"/>
    </location>
</feature>
<comment type="function">
    <text evidence="1">May be involved in transcriptional regulation.</text>
</comment>
<organism evidence="13 14">
    <name type="scientific">Cavia porcellus</name>
    <name type="common">Guinea pig</name>
    <dbReference type="NCBI Taxonomy" id="10141"/>
    <lineage>
        <taxon>Eukaryota</taxon>
        <taxon>Metazoa</taxon>
        <taxon>Chordata</taxon>
        <taxon>Craniata</taxon>
        <taxon>Vertebrata</taxon>
        <taxon>Euteleostomi</taxon>
        <taxon>Mammalia</taxon>
        <taxon>Eutheria</taxon>
        <taxon>Euarchontoglires</taxon>
        <taxon>Glires</taxon>
        <taxon>Rodentia</taxon>
        <taxon>Hystricomorpha</taxon>
        <taxon>Caviidae</taxon>
        <taxon>Cavia</taxon>
    </lineage>
</organism>
<evidence type="ECO:0000256" key="9">
    <source>
        <dbReference type="ARBA" id="ARBA00023242"/>
    </source>
</evidence>
<dbReference type="GO" id="GO:0043565">
    <property type="term" value="F:sequence-specific DNA binding"/>
    <property type="evidence" value="ECO:0007669"/>
    <property type="project" value="UniProtKB-ARBA"/>
</dbReference>
<feature type="domain" description="C2H2-type" evidence="11">
    <location>
        <begin position="533"/>
        <end position="560"/>
    </location>
</feature>
<dbReference type="InterPro" id="IPR013087">
    <property type="entry name" value="Znf_C2H2_type"/>
</dbReference>
<dbReference type="Gene3D" id="6.10.140.140">
    <property type="match status" value="1"/>
</dbReference>
<evidence type="ECO:0000313" key="14">
    <source>
        <dbReference type="Proteomes" id="UP000005447"/>
    </source>
</evidence>
<dbReference type="STRING" id="10141.ENSCPOP00000024870"/>
<dbReference type="PANTHER" id="PTHR24377">
    <property type="entry name" value="IP01015P-RELATED"/>
    <property type="match status" value="1"/>
</dbReference>
<dbReference type="GeneTree" id="ENSGT00940000153165"/>
<evidence type="ECO:0000256" key="4">
    <source>
        <dbReference type="ARBA" id="ARBA00022723"/>
    </source>
</evidence>
<dbReference type="PROSITE" id="PS00028">
    <property type="entry name" value="ZINC_FINGER_C2H2_1"/>
    <property type="match status" value="10"/>
</dbReference>
<dbReference type="FunFam" id="3.30.160.60:FF:000238">
    <property type="entry name" value="Zinc finger protein 485"/>
    <property type="match status" value="1"/>
</dbReference>
<sequence length="725" mass="84504">MSKYSTYTGFVYISYKLDSTFSIQIIKYFTYVYSNPHSCLILDKIESSADDHRINVIFFLIFQELLTFKDVTVDLSLEEWECLDSAQRNLYRDVMLENYRNLVFLGLAVSKPYLITLLEQSKKPWIVKCQKAAAMHSAMSYAQGFSAEQGIKHSFQKVMHQKYGDCGIKKLYLRKDWEIVGEYEGENPRFNGYNQYVTTKDNKNITAKSDKEHITTQKIFKYLPLTLNGQHVCISKHSHPIINLSFIENLENAKMDLVSDSVNYLNNFKDSFGLNFHANISVDTRLKMDKQSSKYCQLDICFKKSSFYNQQVCVLCAKIYSLDKYKVFTHPLMCKQNSYIDLMETHDIHNEHGKAFCEGATLNNYQDIYIGQKFYQCGEIYKNISHYSNPSKHQCMHFQTSTYKCDKCCKVFDQCSKLTVHQSTHIQHKLSKCVEHGKAFANDSGFHKHQRIDTGEKLKFKESDKTFYQSSTLKKLYTCKDCDRVFKYCSTLIRHQRIHSGEKPYKCEQCGKAFKYCSTINQHQRIHTGEKPFQCKECGKAFNQRSNLTKHQRIHTGEKPFQCKECGKVFYRNSALNQHQKIHTGEKPYKCKDCGRVFYQNSALNQHQRIHTGEKPYKCKECGKAFNQTSTLKKHHVIHSGEKPYKCKECSKTFHSSSNLTQHEKIHTGEKPHKCKECGKAFTRSSTLMQHERIHTGEKPYKCTRCGKAFNLSSSLTRHQKTQHD</sequence>
<dbReference type="OMA" id="THDICNE"/>
<keyword evidence="14" id="KW-1185">Reference proteome</keyword>
<dbReference type="VEuPathDB" id="HostDB:ENSCPOG00000039579"/>
<dbReference type="Pfam" id="PF00096">
    <property type="entry name" value="zf-C2H2"/>
    <property type="match status" value="7"/>
</dbReference>
<dbReference type="InParanoid" id="A0A286XHC7"/>
<dbReference type="PROSITE" id="PS50805">
    <property type="entry name" value="KRAB"/>
    <property type="match status" value="1"/>
</dbReference>
<evidence type="ECO:0000259" key="12">
    <source>
        <dbReference type="PROSITE" id="PS50805"/>
    </source>
</evidence>